<accession>A0A084IR40</accession>
<evidence type="ECO:0000259" key="6">
    <source>
        <dbReference type="PROSITE" id="PS50977"/>
    </source>
</evidence>
<dbReference type="Proteomes" id="UP000028302">
    <property type="component" value="Unassembled WGS sequence"/>
</dbReference>
<dbReference type="Pfam" id="PF08361">
    <property type="entry name" value="TetR_C_2"/>
    <property type="match status" value="1"/>
</dbReference>
<dbReference type="AlphaFoldDB" id="A0A084IR40"/>
<dbReference type="InterPro" id="IPR023772">
    <property type="entry name" value="DNA-bd_HTH_TetR-type_CS"/>
</dbReference>
<dbReference type="Gene3D" id="1.10.357.10">
    <property type="entry name" value="Tetracycline Repressor, domain 2"/>
    <property type="match status" value="1"/>
</dbReference>
<keyword evidence="3 5" id="KW-0238">DNA-binding</keyword>
<dbReference type="InterPro" id="IPR001647">
    <property type="entry name" value="HTH_TetR"/>
</dbReference>
<dbReference type="SUPFAM" id="SSF48498">
    <property type="entry name" value="Tetracyclin repressor-like, C-terminal domain"/>
    <property type="match status" value="1"/>
</dbReference>
<reference evidence="7 8" key="1">
    <citation type="submission" date="2013-03" db="EMBL/GenBank/DDBJ databases">
        <title>Salinisphaera hydrothermalis C41B8 Genome Sequencing.</title>
        <authorList>
            <person name="Li C."/>
            <person name="Lai Q."/>
            <person name="Shao Z."/>
        </authorList>
    </citation>
    <scope>NUCLEOTIDE SEQUENCE [LARGE SCALE GENOMIC DNA]</scope>
    <source>
        <strain evidence="7 8">C41B8</strain>
    </source>
</reference>
<sequence>MARKTKTESAQTRARILDAAETEMLEHGVTQTSLERIARRANVTRGAIYWHFADKTALLEAMVQRTAMPLRDLRQCLGQHIPGNEPMRLIREMLLHGISRLANDEQHRRVCHIVFHRCEMTERGHATGHLLSAMFEDSREVLVSLCGEMSAICPLRASLTAEDAADVLIAFMVGLYECSLRHPGLYSIEHSMEAKVDALLDGLFERPEATG</sequence>
<dbReference type="OrthoDB" id="5816932at2"/>
<evidence type="ECO:0000313" key="8">
    <source>
        <dbReference type="Proteomes" id="UP000028302"/>
    </source>
</evidence>
<evidence type="ECO:0000256" key="1">
    <source>
        <dbReference type="ARBA" id="ARBA00022491"/>
    </source>
</evidence>
<dbReference type="Pfam" id="PF00440">
    <property type="entry name" value="TetR_N"/>
    <property type="match status" value="1"/>
</dbReference>
<dbReference type="GO" id="GO:0000976">
    <property type="term" value="F:transcription cis-regulatory region binding"/>
    <property type="evidence" value="ECO:0007669"/>
    <property type="project" value="TreeGrafter"/>
</dbReference>
<evidence type="ECO:0000313" key="7">
    <source>
        <dbReference type="EMBL" id="KEZ79174.1"/>
    </source>
</evidence>
<dbReference type="PATRIC" id="fig|1304275.5.peg.87"/>
<dbReference type="SUPFAM" id="SSF46689">
    <property type="entry name" value="Homeodomain-like"/>
    <property type="match status" value="1"/>
</dbReference>
<dbReference type="PROSITE" id="PS01081">
    <property type="entry name" value="HTH_TETR_1"/>
    <property type="match status" value="1"/>
</dbReference>
<organism evidence="7 8">
    <name type="scientific">Salinisphaera hydrothermalis (strain C41B8)</name>
    <dbReference type="NCBI Taxonomy" id="1304275"/>
    <lineage>
        <taxon>Bacteria</taxon>
        <taxon>Pseudomonadati</taxon>
        <taxon>Pseudomonadota</taxon>
        <taxon>Gammaproteobacteria</taxon>
        <taxon>Salinisphaerales</taxon>
        <taxon>Salinisphaeraceae</taxon>
        <taxon>Salinisphaera</taxon>
    </lineage>
</organism>
<dbReference type="EMBL" id="APNK01000001">
    <property type="protein sequence ID" value="KEZ79174.1"/>
    <property type="molecule type" value="Genomic_DNA"/>
</dbReference>
<evidence type="ECO:0000256" key="3">
    <source>
        <dbReference type="ARBA" id="ARBA00023125"/>
    </source>
</evidence>
<proteinExistence type="predicted"/>
<gene>
    <name evidence="7" type="ORF">C41B8_00455</name>
</gene>
<evidence type="ECO:0000256" key="5">
    <source>
        <dbReference type="PROSITE-ProRule" id="PRU00335"/>
    </source>
</evidence>
<keyword evidence="8" id="KW-1185">Reference proteome</keyword>
<dbReference type="InterPro" id="IPR013572">
    <property type="entry name" value="Tscrpt_reg_MAATS_C"/>
</dbReference>
<dbReference type="InterPro" id="IPR036271">
    <property type="entry name" value="Tet_transcr_reg_TetR-rel_C_sf"/>
</dbReference>
<keyword evidence="1" id="KW-0678">Repressor</keyword>
<dbReference type="GO" id="GO:0003700">
    <property type="term" value="F:DNA-binding transcription factor activity"/>
    <property type="evidence" value="ECO:0007669"/>
    <property type="project" value="TreeGrafter"/>
</dbReference>
<keyword evidence="2" id="KW-0805">Transcription regulation</keyword>
<dbReference type="RefSeq" id="WP_051882575.1">
    <property type="nucleotide sequence ID" value="NZ_APNK01000001.1"/>
</dbReference>
<dbReference type="InterPro" id="IPR050109">
    <property type="entry name" value="HTH-type_TetR-like_transc_reg"/>
</dbReference>
<protein>
    <submittedName>
        <fullName evidence="7">TetR family transcriptional regulator</fullName>
    </submittedName>
</protein>
<dbReference type="STRING" id="1304275.C41B8_00455"/>
<feature type="domain" description="HTH tetR-type" evidence="6">
    <location>
        <begin position="10"/>
        <end position="70"/>
    </location>
</feature>
<dbReference type="InterPro" id="IPR009057">
    <property type="entry name" value="Homeodomain-like_sf"/>
</dbReference>
<feature type="DNA-binding region" description="H-T-H motif" evidence="5">
    <location>
        <begin position="33"/>
        <end position="52"/>
    </location>
</feature>
<dbReference type="eggNOG" id="COG1309">
    <property type="taxonomic scope" value="Bacteria"/>
</dbReference>
<dbReference type="PANTHER" id="PTHR30055:SF240">
    <property type="entry name" value="HTH-TYPE TRANSCRIPTIONAL REGULATOR ACRR"/>
    <property type="match status" value="1"/>
</dbReference>
<name>A0A084IR40_SALHC</name>
<dbReference type="PROSITE" id="PS50977">
    <property type="entry name" value="HTH_TETR_2"/>
    <property type="match status" value="1"/>
</dbReference>
<keyword evidence="4" id="KW-0804">Transcription</keyword>
<dbReference type="PRINTS" id="PR00455">
    <property type="entry name" value="HTHTETR"/>
</dbReference>
<dbReference type="PANTHER" id="PTHR30055">
    <property type="entry name" value="HTH-TYPE TRANSCRIPTIONAL REGULATOR RUTR"/>
    <property type="match status" value="1"/>
</dbReference>
<evidence type="ECO:0000256" key="4">
    <source>
        <dbReference type="ARBA" id="ARBA00023163"/>
    </source>
</evidence>
<comment type="caution">
    <text evidence="7">The sequence shown here is derived from an EMBL/GenBank/DDBJ whole genome shotgun (WGS) entry which is preliminary data.</text>
</comment>
<evidence type="ECO:0000256" key="2">
    <source>
        <dbReference type="ARBA" id="ARBA00023015"/>
    </source>
</evidence>